<sequence length="149" mass="16166">FRKGWPWWMTGIVIGLIGMIAYVSSAAAGRNYPLGITAGWLGILNFFVTGGTTTIGWLSWMVIGIVIGALIFSFYAGEWKIRIPKDPKKIVLQFIGGLMMGTGAVMAMGCNIGNILSGWPQLSVGSIVTGVFIIIGAWVITYILFMRDE</sequence>
<protein>
    <submittedName>
        <fullName evidence="9">Uncharacterized protein</fullName>
    </submittedName>
</protein>
<evidence type="ECO:0000256" key="8">
    <source>
        <dbReference type="SAM" id="Phobius"/>
    </source>
</evidence>
<dbReference type="AlphaFoldDB" id="X1UJT1"/>
<dbReference type="PANTHER" id="PTHR30574:SF1">
    <property type="entry name" value="SULPHUR TRANSPORT DOMAIN-CONTAINING PROTEIN"/>
    <property type="match status" value="1"/>
</dbReference>
<comment type="subcellular location">
    <subcellularLocation>
        <location evidence="1">Cell inner membrane</location>
        <topology evidence="1">Multi-pass membrane protein</topology>
    </subcellularLocation>
</comment>
<evidence type="ECO:0000256" key="2">
    <source>
        <dbReference type="ARBA" id="ARBA00022448"/>
    </source>
</evidence>
<evidence type="ECO:0000256" key="3">
    <source>
        <dbReference type="ARBA" id="ARBA00022475"/>
    </source>
</evidence>
<keyword evidence="6 8" id="KW-1133">Transmembrane helix</keyword>
<dbReference type="InterPro" id="IPR007272">
    <property type="entry name" value="Sulf_transp_TsuA/YedE"/>
</dbReference>
<feature type="transmembrane region" description="Helical" evidence="8">
    <location>
        <begin position="32"/>
        <end position="51"/>
    </location>
</feature>
<feature type="transmembrane region" description="Helical" evidence="8">
    <location>
        <begin position="122"/>
        <end position="145"/>
    </location>
</feature>
<dbReference type="EMBL" id="BARW01017219">
    <property type="protein sequence ID" value="GAJ00151.1"/>
    <property type="molecule type" value="Genomic_DNA"/>
</dbReference>
<keyword evidence="7 8" id="KW-0472">Membrane</keyword>
<reference evidence="9" key="1">
    <citation type="journal article" date="2014" name="Front. Microbiol.">
        <title>High frequency of phylogenetically diverse reductive dehalogenase-homologous genes in deep subseafloor sedimentary metagenomes.</title>
        <authorList>
            <person name="Kawai M."/>
            <person name="Futagami T."/>
            <person name="Toyoda A."/>
            <person name="Takaki Y."/>
            <person name="Nishi S."/>
            <person name="Hori S."/>
            <person name="Arai W."/>
            <person name="Tsubouchi T."/>
            <person name="Morono Y."/>
            <person name="Uchiyama I."/>
            <person name="Ito T."/>
            <person name="Fujiyama A."/>
            <person name="Inagaki F."/>
            <person name="Takami H."/>
        </authorList>
    </citation>
    <scope>NUCLEOTIDE SEQUENCE</scope>
    <source>
        <strain evidence="9">Expedition CK06-06</strain>
    </source>
</reference>
<feature type="transmembrane region" description="Helical" evidence="8">
    <location>
        <begin position="57"/>
        <end position="78"/>
    </location>
</feature>
<evidence type="ECO:0000256" key="5">
    <source>
        <dbReference type="ARBA" id="ARBA00022692"/>
    </source>
</evidence>
<dbReference type="PANTHER" id="PTHR30574">
    <property type="entry name" value="INNER MEMBRANE PROTEIN YEDE"/>
    <property type="match status" value="1"/>
</dbReference>
<keyword evidence="5 8" id="KW-0812">Transmembrane</keyword>
<keyword evidence="3" id="KW-1003">Cell membrane</keyword>
<evidence type="ECO:0000256" key="4">
    <source>
        <dbReference type="ARBA" id="ARBA00022519"/>
    </source>
</evidence>
<keyword evidence="4" id="KW-0997">Cell inner membrane</keyword>
<organism evidence="9">
    <name type="scientific">marine sediment metagenome</name>
    <dbReference type="NCBI Taxonomy" id="412755"/>
    <lineage>
        <taxon>unclassified sequences</taxon>
        <taxon>metagenomes</taxon>
        <taxon>ecological metagenomes</taxon>
    </lineage>
</organism>
<feature type="transmembrane region" description="Helical" evidence="8">
    <location>
        <begin position="90"/>
        <end position="116"/>
    </location>
</feature>
<name>X1UJT1_9ZZZZ</name>
<proteinExistence type="predicted"/>
<comment type="caution">
    <text evidence="9">The sequence shown here is derived from an EMBL/GenBank/DDBJ whole genome shotgun (WGS) entry which is preliminary data.</text>
</comment>
<evidence type="ECO:0000256" key="1">
    <source>
        <dbReference type="ARBA" id="ARBA00004429"/>
    </source>
</evidence>
<keyword evidence="2" id="KW-0813">Transport</keyword>
<feature type="non-terminal residue" evidence="9">
    <location>
        <position position="1"/>
    </location>
</feature>
<evidence type="ECO:0000256" key="7">
    <source>
        <dbReference type="ARBA" id="ARBA00023136"/>
    </source>
</evidence>
<dbReference type="Pfam" id="PF04143">
    <property type="entry name" value="Sulf_transp"/>
    <property type="match status" value="1"/>
</dbReference>
<gene>
    <name evidence="9" type="ORF">S12H4_29798</name>
</gene>
<feature type="transmembrane region" description="Helical" evidence="8">
    <location>
        <begin position="6"/>
        <end position="25"/>
    </location>
</feature>
<evidence type="ECO:0000313" key="9">
    <source>
        <dbReference type="EMBL" id="GAJ00151.1"/>
    </source>
</evidence>
<dbReference type="GO" id="GO:0005886">
    <property type="term" value="C:plasma membrane"/>
    <property type="evidence" value="ECO:0007669"/>
    <property type="project" value="UniProtKB-SubCell"/>
</dbReference>
<evidence type="ECO:0000256" key="6">
    <source>
        <dbReference type="ARBA" id="ARBA00022989"/>
    </source>
</evidence>
<accession>X1UJT1</accession>